<accession>A0A5J4WJT0</accession>
<evidence type="ECO:0000313" key="3">
    <source>
        <dbReference type="Proteomes" id="UP000324800"/>
    </source>
</evidence>
<protein>
    <submittedName>
        <fullName evidence="2">Uncharacterized protein</fullName>
    </submittedName>
</protein>
<name>A0A5J4WJT0_9EUKA</name>
<dbReference type="Proteomes" id="UP000324800">
    <property type="component" value="Unassembled WGS sequence"/>
</dbReference>
<comment type="caution">
    <text evidence="2">The sequence shown here is derived from an EMBL/GenBank/DDBJ whole genome shotgun (WGS) entry which is preliminary data.</text>
</comment>
<feature type="compositionally biased region" description="Basic and acidic residues" evidence="1">
    <location>
        <begin position="87"/>
        <end position="97"/>
    </location>
</feature>
<feature type="region of interest" description="Disordered" evidence="1">
    <location>
        <begin position="77"/>
        <end position="97"/>
    </location>
</feature>
<gene>
    <name evidence="2" type="ORF">EZS28_009196</name>
</gene>
<organism evidence="2 3">
    <name type="scientific">Streblomastix strix</name>
    <dbReference type="NCBI Taxonomy" id="222440"/>
    <lineage>
        <taxon>Eukaryota</taxon>
        <taxon>Metamonada</taxon>
        <taxon>Preaxostyla</taxon>
        <taxon>Oxymonadida</taxon>
        <taxon>Streblomastigidae</taxon>
        <taxon>Streblomastix</taxon>
    </lineage>
</organism>
<evidence type="ECO:0000256" key="1">
    <source>
        <dbReference type="SAM" id="MobiDB-lite"/>
    </source>
</evidence>
<proteinExistence type="predicted"/>
<reference evidence="2 3" key="1">
    <citation type="submission" date="2019-03" db="EMBL/GenBank/DDBJ databases">
        <title>Single cell metagenomics reveals metabolic interactions within the superorganism composed of flagellate Streblomastix strix and complex community of Bacteroidetes bacteria on its surface.</title>
        <authorList>
            <person name="Treitli S.C."/>
            <person name="Kolisko M."/>
            <person name="Husnik F."/>
            <person name="Keeling P."/>
            <person name="Hampl V."/>
        </authorList>
    </citation>
    <scope>NUCLEOTIDE SEQUENCE [LARGE SCALE GENOMIC DNA]</scope>
    <source>
        <strain evidence="2">ST1C</strain>
    </source>
</reference>
<sequence length="97" mass="10664">MTQLRKSNLSLEQVNKLTDHAQGSIVVDEYYNKPDHPLGIDDFINQNSSGGGGQLMNTSYELTASVGEWSLNNSLSEVASDAPSMQDSREEALEEMK</sequence>
<dbReference type="EMBL" id="SNRW01001726">
    <property type="protein sequence ID" value="KAA6395277.1"/>
    <property type="molecule type" value="Genomic_DNA"/>
</dbReference>
<dbReference type="AlphaFoldDB" id="A0A5J4WJT0"/>
<evidence type="ECO:0000313" key="2">
    <source>
        <dbReference type="EMBL" id="KAA6395277.1"/>
    </source>
</evidence>